<evidence type="ECO:0008006" key="3">
    <source>
        <dbReference type="Google" id="ProtNLM"/>
    </source>
</evidence>
<protein>
    <recommendedName>
        <fullName evidence="3">Fimbrillin family protein</fullName>
    </recommendedName>
</protein>
<proteinExistence type="predicted"/>
<accession>A0AAW6M4B7</accession>
<dbReference type="AlphaFoldDB" id="A0AAW6M4B7"/>
<gene>
    <name evidence="1" type="ORF">PZH42_10525</name>
</gene>
<comment type="caution">
    <text evidence="1">The sequence shown here is derived from an EMBL/GenBank/DDBJ whole genome shotgun (WGS) entry which is preliminary data.</text>
</comment>
<evidence type="ECO:0000313" key="1">
    <source>
        <dbReference type="EMBL" id="MDE8694542.1"/>
    </source>
</evidence>
<dbReference type="RefSeq" id="WP_256141043.1">
    <property type="nucleotide sequence ID" value="NZ_JANFZY010000006.1"/>
</dbReference>
<organism evidence="1 2">
    <name type="scientific">Bacteroides cellulosilyticus</name>
    <dbReference type="NCBI Taxonomy" id="246787"/>
    <lineage>
        <taxon>Bacteria</taxon>
        <taxon>Pseudomonadati</taxon>
        <taxon>Bacteroidota</taxon>
        <taxon>Bacteroidia</taxon>
        <taxon>Bacteroidales</taxon>
        <taxon>Bacteroidaceae</taxon>
        <taxon>Bacteroides</taxon>
    </lineage>
</organism>
<reference evidence="1" key="1">
    <citation type="submission" date="2023-03" db="EMBL/GenBank/DDBJ databases">
        <title>DFI Biobank Strains.</title>
        <authorList>
            <person name="Mostad J."/>
            <person name="Paddock L."/>
            <person name="Medina S."/>
            <person name="Waligurski E."/>
            <person name="Barat B."/>
            <person name="Smith R."/>
            <person name="Burgo V."/>
            <person name="Metcalfe C."/>
            <person name="Woodson C."/>
            <person name="Sundararajan A."/>
            <person name="Ramaswamy R."/>
            <person name="Lin H."/>
            <person name="Pamer E.G."/>
        </authorList>
    </citation>
    <scope>NUCLEOTIDE SEQUENCE</scope>
    <source>
        <strain evidence="1">DFI.9.5</strain>
    </source>
</reference>
<sequence>MGIASVTRTVKFAKKSEPSKRGQLPFPAGEYSMTMTYLCTDLIAPYVLYNGMYYVMNQVTSWVGQGMPSNLNTPQKDYAVNGQKATWIPFENFKAIYIEILMAQFAKLASAVFYEEFMFSQQGKDTNGNETSNYEGFSRNEFAPNLLLDFLRGKIKCNSVDVNGSIITPYIRIDLEPNETTVCSLSGRTNAYIYCKGSSVNNHTLCMPLATQVEAGTEVNLFYFVAAGRLAPRPVIKIYPDGEFLPNNVTEISMSETMELQLKVVKIGPDESDKRWFVVNG</sequence>
<dbReference type="EMBL" id="JARFID010000008">
    <property type="protein sequence ID" value="MDE8694542.1"/>
    <property type="molecule type" value="Genomic_DNA"/>
</dbReference>
<dbReference type="Proteomes" id="UP001221924">
    <property type="component" value="Unassembled WGS sequence"/>
</dbReference>
<name>A0AAW6M4B7_9BACE</name>
<evidence type="ECO:0000313" key="2">
    <source>
        <dbReference type="Proteomes" id="UP001221924"/>
    </source>
</evidence>